<keyword evidence="1 3" id="KW-0145">Chemotaxis</keyword>
<dbReference type="SUPFAM" id="SSF64438">
    <property type="entry name" value="CNF1/YfiH-like putative cysteine hydrolases"/>
    <property type="match status" value="1"/>
</dbReference>
<evidence type="ECO:0000256" key="1">
    <source>
        <dbReference type="ARBA" id="ARBA00022500"/>
    </source>
</evidence>
<organism evidence="4 5">
    <name type="scientific">Roseinatronobacter bogoriensis subsp. barguzinensis</name>
    <dbReference type="NCBI Taxonomy" id="441209"/>
    <lineage>
        <taxon>Bacteria</taxon>
        <taxon>Pseudomonadati</taxon>
        <taxon>Pseudomonadota</taxon>
        <taxon>Alphaproteobacteria</taxon>
        <taxon>Rhodobacterales</taxon>
        <taxon>Paracoccaceae</taxon>
        <taxon>Roseinatronobacter</taxon>
    </lineage>
</organism>
<comment type="catalytic activity">
    <reaction evidence="3">
        <text>L-glutaminyl-[protein] + H2O = L-glutamyl-[protein] + NH4(+)</text>
        <dbReference type="Rhea" id="RHEA:16441"/>
        <dbReference type="Rhea" id="RHEA-COMP:10207"/>
        <dbReference type="Rhea" id="RHEA-COMP:10208"/>
        <dbReference type="ChEBI" id="CHEBI:15377"/>
        <dbReference type="ChEBI" id="CHEBI:28938"/>
        <dbReference type="ChEBI" id="CHEBI:29973"/>
        <dbReference type="ChEBI" id="CHEBI:30011"/>
        <dbReference type="EC" id="3.5.1.44"/>
    </reaction>
</comment>
<name>A0A2K8K9M6_9RHOB</name>
<evidence type="ECO:0000256" key="2">
    <source>
        <dbReference type="ARBA" id="ARBA00022801"/>
    </source>
</evidence>
<dbReference type="InterPro" id="IPR011324">
    <property type="entry name" value="Cytotoxic_necrot_fac-like_cat"/>
</dbReference>
<dbReference type="EC" id="3.5.1.44" evidence="3"/>
<reference evidence="4 5" key="1">
    <citation type="submission" date="2017-11" db="EMBL/GenBank/DDBJ databases">
        <title>Revised Sequence and Annotation of the Rhodobaca barguzinensis strain alga05 Genome.</title>
        <authorList>
            <person name="Kopejtka K."/>
            <person name="Tomasch J.M."/>
            <person name="Bunk B."/>
            <person name="Koblizek M."/>
        </authorList>
    </citation>
    <scope>NUCLEOTIDE SEQUENCE [LARGE SCALE GENOMIC DNA]</scope>
    <source>
        <strain evidence="5">alga05</strain>
    </source>
</reference>
<evidence type="ECO:0000313" key="5">
    <source>
        <dbReference type="Proteomes" id="UP000228948"/>
    </source>
</evidence>
<protein>
    <recommendedName>
        <fullName evidence="3">Probable chemoreceptor glutamine deamidase CheD</fullName>
        <ecNumber evidence="3">3.5.1.44</ecNumber>
    </recommendedName>
</protein>
<comment type="function">
    <text evidence="3">Probably deamidates glutamine residues to glutamate on methyl-accepting chemotaxis receptors (MCPs), playing an important role in chemotaxis.</text>
</comment>
<evidence type="ECO:0000313" key="4">
    <source>
        <dbReference type="EMBL" id="ATX65636.1"/>
    </source>
</evidence>
<proteinExistence type="inferred from homology"/>
<accession>A0A2K8K9M6</accession>
<evidence type="ECO:0000256" key="3">
    <source>
        <dbReference type="HAMAP-Rule" id="MF_01440"/>
    </source>
</evidence>
<dbReference type="PANTHER" id="PTHR35147">
    <property type="entry name" value="CHEMORECEPTOR GLUTAMINE DEAMIDASE CHED-RELATED"/>
    <property type="match status" value="1"/>
</dbReference>
<keyword evidence="2 3" id="KW-0378">Hydrolase</keyword>
<dbReference type="InterPro" id="IPR005659">
    <property type="entry name" value="Chemorcpt_Glu_NH3ase_CheD"/>
</dbReference>
<dbReference type="InterPro" id="IPR038592">
    <property type="entry name" value="CheD-like_sf"/>
</dbReference>
<dbReference type="GO" id="GO:0050568">
    <property type="term" value="F:protein-glutamine glutaminase activity"/>
    <property type="evidence" value="ECO:0007669"/>
    <property type="project" value="UniProtKB-UniRule"/>
</dbReference>
<dbReference type="Pfam" id="PF03975">
    <property type="entry name" value="CheD"/>
    <property type="match status" value="1"/>
</dbReference>
<dbReference type="GO" id="GO:0006935">
    <property type="term" value="P:chemotaxis"/>
    <property type="evidence" value="ECO:0007669"/>
    <property type="project" value="UniProtKB-UniRule"/>
</dbReference>
<gene>
    <name evidence="3" type="primary">cheD</name>
    <name evidence="4" type="ORF">BG454_07200</name>
</gene>
<sequence>MTSAQNTTRSIIQGEHAVSNDHNLTITTLLGSCVAACIYDPVLKIGGANHFLLPDAGNGPSDIRYAAAAIEVLINSLLRAGAHKRRLEAKLFGGARIMPNLPDIGRSNALAAEKFLTTEGIPVVARDVGGQLARRLRFWPTTGLVRIQRLDPQKTLPVETPRSASTQQIELFN</sequence>
<keyword evidence="5" id="KW-1185">Reference proteome</keyword>
<dbReference type="Proteomes" id="UP000228948">
    <property type="component" value="Chromosome"/>
</dbReference>
<dbReference type="STRING" id="441209.GCA_001870665_01218"/>
<comment type="similarity">
    <text evidence="3">Belongs to the CheD family.</text>
</comment>
<dbReference type="OrthoDB" id="9807202at2"/>
<dbReference type="HAMAP" id="MF_01440">
    <property type="entry name" value="CheD"/>
    <property type="match status" value="1"/>
</dbReference>
<dbReference type="RefSeq" id="WP_071480194.1">
    <property type="nucleotide sequence ID" value="NZ_CP024899.1"/>
</dbReference>
<dbReference type="Gene3D" id="3.30.1330.200">
    <property type="match status" value="1"/>
</dbReference>
<dbReference type="CDD" id="cd16352">
    <property type="entry name" value="CheD"/>
    <property type="match status" value="1"/>
</dbReference>
<dbReference type="KEGG" id="rbg:BG454_07200"/>
<dbReference type="EMBL" id="CP024899">
    <property type="protein sequence ID" value="ATX65636.1"/>
    <property type="molecule type" value="Genomic_DNA"/>
</dbReference>
<dbReference type="PANTHER" id="PTHR35147:SF3">
    <property type="entry name" value="CHEMORECEPTOR GLUTAMINE DEAMIDASE CHED 1-RELATED"/>
    <property type="match status" value="1"/>
</dbReference>
<dbReference type="AlphaFoldDB" id="A0A2K8K9M6"/>